<dbReference type="Pfam" id="PF02772">
    <property type="entry name" value="S-AdoMet_synt_M"/>
    <property type="match status" value="1"/>
</dbReference>
<dbReference type="GO" id="GO:0005524">
    <property type="term" value="F:ATP binding"/>
    <property type="evidence" value="ECO:0007669"/>
    <property type="project" value="UniProtKB-KW"/>
</dbReference>
<name>A0A0C2MYC4_THEKT</name>
<dbReference type="InterPro" id="IPR022636">
    <property type="entry name" value="S-AdoMet_synthetase_sfam"/>
</dbReference>
<comment type="cofactor">
    <cofactor evidence="2">
        <name>K(+)</name>
        <dbReference type="ChEBI" id="CHEBI:29103"/>
    </cofactor>
</comment>
<evidence type="ECO:0000256" key="12">
    <source>
        <dbReference type="ARBA" id="ARBA00022958"/>
    </source>
</evidence>
<dbReference type="EMBL" id="JWZT01002569">
    <property type="protein sequence ID" value="KII69145.1"/>
    <property type="molecule type" value="Genomic_DNA"/>
</dbReference>
<evidence type="ECO:0000313" key="15">
    <source>
        <dbReference type="Proteomes" id="UP000031668"/>
    </source>
</evidence>
<keyword evidence="9" id="KW-0547">Nucleotide-binding</keyword>
<dbReference type="GO" id="GO:0006730">
    <property type="term" value="P:one-carbon metabolic process"/>
    <property type="evidence" value="ECO:0007669"/>
    <property type="project" value="UniProtKB-KW"/>
</dbReference>
<protein>
    <recommendedName>
        <fullName evidence="5">methionine adenosyltransferase</fullName>
        <ecNumber evidence="5">2.5.1.6</ecNumber>
    </recommendedName>
</protein>
<evidence type="ECO:0000256" key="4">
    <source>
        <dbReference type="ARBA" id="ARBA00009685"/>
    </source>
</evidence>
<evidence type="ECO:0000313" key="14">
    <source>
        <dbReference type="EMBL" id="KII69145.1"/>
    </source>
</evidence>
<comment type="cofactor">
    <cofactor evidence="1">
        <name>Mg(2+)</name>
        <dbReference type="ChEBI" id="CHEBI:18420"/>
    </cofactor>
</comment>
<evidence type="ECO:0000256" key="1">
    <source>
        <dbReference type="ARBA" id="ARBA00001946"/>
    </source>
</evidence>
<dbReference type="GO" id="GO:0006556">
    <property type="term" value="P:S-adenosylmethionine biosynthetic process"/>
    <property type="evidence" value="ECO:0007669"/>
    <property type="project" value="InterPro"/>
</dbReference>
<dbReference type="GO" id="GO:0004478">
    <property type="term" value="F:methionine adenosyltransferase activity"/>
    <property type="evidence" value="ECO:0007669"/>
    <property type="project" value="UniProtKB-EC"/>
</dbReference>
<dbReference type="AlphaFoldDB" id="A0A0C2MYC4"/>
<evidence type="ECO:0000256" key="7">
    <source>
        <dbReference type="ARBA" id="ARBA00022679"/>
    </source>
</evidence>
<accession>A0A0C2MYC4</accession>
<keyword evidence="8" id="KW-0479">Metal-binding</keyword>
<evidence type="ECO:0000256" key="3">
    <source>
        <dbReference type="ARBA" id="ARBA00005224"/>
    </source>
</evidence>
<evidence type="ECO:0000256" key="8">
    <source>
        <dbReference type="ARBA" id="ARBA00022723"/>
    </source>
</evidence>
<organism evidence="14 15">
    <name type="scientific">Thelohanellus kitauei</name>
    <name type="common">Myxosporean</name>
    <dbReference type="NCBI Taxonomy" id="669202"/>
    <lineage>
        <taxon>Eukaryota</taxon>
        <taxon>Metazoa</taxon>
        <taxon>Cnidaria</taxon>
        <taxon>Myxozoa</taxon>
        <taxon>Myxosporea</taxon>
        <taxon>Bivalvulida</taxon>
        <taxon>Platysporina</taxon>
        <taxon>Myxobolidae</taxon>
        <taxon>Thelohanellus</taxon>
    </lineage>
</organism>
<dbReference type="InterPro" id="IPR022629">
    <property type="entry name" value="S-AdoMet_synt_central"/>
</dbReference>
<keyword evidence="7" id="KW-0808">Transferase</keyword>
<evidence type="ECO:0000256" key="11">
    <source>
        <dbReference type="ARBA" id="ARBA00022842"/>
    </source>
</evidence>
<comment type="similarity">
    <text evidence="4">Belongs to the AdoMet synthase family.</text>
</comment>
<dbReference type="FunFam" id="3.30.300.10:FF:000003">
    <property type="entry name" value="S-adenosylmethionine synthase"/>
    <property type="match status" value="1"/>
</dbReference>
<dbReference type="OMA" id="INWEGDS"/>
<sequence length="159" mass="17555">MVPNIIDLCGDNVDYSENIGAGDQGIMFGYAADETDEKMPATVVYAHAITRRLSECRKKGIIPWLRPDGKSQVTFEYSRDVSLNNTSTEPGEGRLIPIRAPTIVISVQTDKGIELETIRTTLKKEVIEKVIPKHNLDDKTIYHIQPSGPFVIGGPQSDS</sequence>
<keyword evidence="15" id="KW-1185">Reference proteome</keyword>
<dbReference type="EC" id="2.5.1.6" evidence="5"/>
<gene>
    <name evidence="14" type="ORF">RF11_12588</name>
</gene>
<keyword evidence="12" id="KW-0630">Potassium</keyword>
<proteinExistence type="inferred from homology"/>
<keyword evidence="11" id="KW-0460">Magnesium</keyword>
<evidence type="ECO:0000256" key="2">
    <source>
        <dbReference type="ARBA" id="ARBA00001958"/>
    </source>
</evidence>
<dbReference type="OrthoDB" id="5852090at2759"/>
<dbReference type="PANTHER" id="PTHR11964">
    <property type="entry name" value="S-ADENOSYLMETHIONINE SYNTHETASE"/>
    <property type="match status" value="1"/>
</dbReference>
<evidence type="ECO:0000259" key="13">
    <source>
        <dbReference type="Pfam" id="PF02772"/>
    </source>
</evidence>
<dbReference type="Proteomes" id="UP000031668">
    <property type="component" value="Unassembled WGS sequence"/>
</dbReference>
<comment type="caution">
    <text evidence="14">The sequence shown here is derived from an EMBL/GenBank/DDBJ whole genome shotgun (WGS) entry which is preliminary data.</text>
</comment>
<dbReference type="InterPro" id="IPR002133">
    <property type="entry name" value="S-AdoMet_synthetase"/>
</dbReference>
<reference evidence="14 15" key="1">
    <citation type="journal article" date="2014" name="Genome Biol. Evol.">
        <title>The genome of the myxosporean Thelohanellus kitauei shows adaptations to nutrient acquisition within its fish host.</title>
        <authorList>
            <person name="Yang Y."/>
            <person name="Xiong J."/>
            <person name="Zhou Z."/>
            <person name="Huo F."/>
            <person name="Miao W."/>
            <person name="Ran C."/>
            <person name="Liu Y."/>
            <person name="Zhang J."/>
            <person name="Feng J."/>
            <person name="Wang M."/>
            <person name="Wang M."/>
            <person name="Wang L."/>
            <person name="Yao B."/>
        </authorList>
    </citation>
    <scope>NUCLEOTIDE SEQUENCE [LARGE SCALE GENOMIC DNA]</scope>
    <source>
        <strain evidence="14">Wuqing</strain>
    </source>
</reference>
<evidence type="ECO:0000256" key="10">
    <source>
        <dbReference type="ARBA" id="ARBA00022840"/>
    </source>
</evidence>
<keyword evidence="6" id="KW-0554">One-carbon metabolism</keyword>
<dbReference type="InterPro" id="IPR022631">
    <property type="entry name" value="ADOMET_SYNTHASE_CS"/>
</dbReference>
<evidence type="ECO:0000256" key="6">
    <source>
        <dbReference type="ARBA" id="ARBA00022563"/>
    </source>
</evidence>
<evidence type="ECO:0000256" key="9">
    <source>
        <dbReference type="ARBA" id="ARBA00022741"/>
    </source>
</evidence>
<dbReference type="Gene3D" id="3.30.300.10">
    <property type="match status" value="1"/>
</dbReference>
<dbReference type="SUPFAM" id="SSF55973">
    <property type="entry name" value="S-adenosylmethionine synthetase"/>
    <property type="match status" value="1"/>
</dbReference>
<dbReference type="GO" id="GO:0046872">
    <property type="term" value="F:metal ion binding"/>
    <property type="evidence" value="ECO:0007669"/>
    <property type="project" value="UniProtKB-KW"/>
</dbReference>
<keyword evidence="10" id="KW-0067">ATP-binding</keyword>
<evidence type="ECO:0000256" key="5">
    <source>
        <dbReference type="ARBA" id="ARBA00012828"/>
    </source>
</evidence>
<feature type="domain" description="S-adenosylmethionine synthetase central" evidence="13">
    <location>
        <begin position="19"/>
        <end position="150"/>
    </location>
</feature>
<dbReference type="PROSITE" id="PS00376">
    <property type="entry name" value="ADOMET_SYNTHASE_1"/>
    <property type="match status" value="1"/>
</dbReference>
<comment type="pathway">
    <text evidence="3">Amino-acid biosynthesis; S-adenosyl-L-methionine biosynthesis; S-adenosyl-L-methionine from L-methionine: step 1/1.</text>
</comment>